<sequence>MEPTADDAVVAHLRARAPGLPAVRFDGWAVTARARRAVRRRRRLRTTAAAAVSGSLAYLVLAVLGPIPVPGGATVTLPGSATVREMVARLVPGVPPEPGQWPGDVDRLDRTVRPVVQQLRVYSWLQAGACRILEYPRGAFNDGPAQCGPGIVPFDAQARADFDRVTDAVERSGLPVDRVRTSGGVIYVQLRDASWQYNYEYAYLADTPQPPPARFPEERWTHIRGDWWFHRAHDD</sequence>
<reference evidence="2" key="1">
    <citation type="journal article" date="2014" name="Int. J. Syst. Evol. Microbiol.">
        <title>Complete genome sequence of Corynebacterium casei LMG S-19264T (=DSM 44701T), isolated from a smear-ripened cheese.</title>
        <authorList>
            <consortium name="US DOE Joint Genome Institute (JGI-PGF)"/>
            <person name="Walter F."/>
            <person name="Albersmeier A."/>
            <person name="Kalinowski J."/>
            <person name="Ruckert C."/>
        </authorList>
    </citation>
    <scope>NUCLEOTIDE SEQUENCE</scope>
    <source>
        <strain evidence="2">JCM 19831</strain>
    </source>
</reference>
<organism evidence="2 3">
    <name type="scientific">Dactylosporangium sucinum</name>
    <dbReference type="NCBI Taxonomy" id="1424081"/>
    <lineage>
        <taxon>Bacteria</taxon>
        <taxon>Bacillati</taxon>
        <taxon>Actinomycetota</taxon>
        <taxon>Actinomycetes</taxon>
        <taxon>Micromonosporales</taxon>
        <taxon>Micromonosporaceae</taxon>
        <taxon>Dactylosporangium</taxon>
    </lineage>
</organism>
<keyword evidence="3" id="KW-1185">Reference proteome</keyword>
<proteinExistence type="predicted"/>
<protein>
    <submittedName>
        <fullName evidence="2">Uncharacterized protein</fullName>
    </submittedName>
</protein>
<gene>
    <name evidence="2" type="ORF">GCM10007977_056010</name>
</gene>
<accession>A0A917U1Z9</accession>
<comment type="caution">
    <text evidence="2">The sequence shown here is derived from an EMBL/GenBank/DDBJ whole genome shotgun (WGS) entry which is preliminary data.</text>
</comment>
<keyword evidence="1" id="KW-0812">Transmembrane</keyword>
<reference evidence="2" key="2">
    <citation type="submission" date="2020-09" db="EMBL/GenBank/DDBJ databases">
        <authorList>
            <person name="Sun Q."/>
            <person name="Ohkuma M."/>
        </authorList>
    </citation>
    <scope>NUCLEOTIDE SEQUENCE</scope>
    <source>
        <strain evidence="2">JCM 19831</strain>
    </source>
</reference>
<keyword evidence="1" id="KW-0472">Membrane</keyword>
<name>A0A917U1Z9_9ACTN</name>
<keyword evidence="1" id="KW-1133">Transmembrane helix</keyword>
<evidence type="ECO:0000313" key="2">
    <source>
        <dbReference type="EMBL" id="GGM47168.1"/>
    </source>
</evidence>
<dbReference type="Proteomes" id="UP000642070">
    <property type="component" value="Unassembled WGS sequence"/>
</dbReference>
<dbReference type="EMBL" id="BMPI01000029">
    <property type="protein sequence ID" value="GGM47168.1"/>
    <property type="molecule type" value="Genomic_DNA"/>
</dbReference>
<dbReference type="RefSeq" id="WP_190252931.1">
    <property type="nucleotide sequence ID" value="NZ_BMPI01000029.1"/>
</dbReference>
<feature type="transmembrane region" description="Helical" evidence="1">
    <location>
        <begin position="44"/>
        <end position="67"/>
    </location>
</feature>
<evidence type="ECO:0000313" key="3">
    <source>
        <dbReference type="Proteomes" id="UP000642070"/>
    </source>
</evidence>
<dbReference type="AlphaFoldDB" id="A0A917U1Z9"/>
<evidence type="ECO:0000256" key="1">
    <source>
        <dbReference type="SAM" id="Phobius"/>
    </source>
</evidence>